<evidence type="ECO:0000256" key="2">
    <source>
        <dbReference type="ARBA" id="ARBA00022723"/>
    </source>
</evidence>
<dbReference type="InterPro" id="IPR002051">
    <property type="entry name" value="Haem_Oase"/>
</dbReference>
<feature type="binding site" evidence="4">
    <location>
        <position position="133"/>
    </location>
    <ligand>
        <name>heme b</name>
        <dbReference type="ChEBI" id="CHEBI:60344"/>
    </ligand>
</feature>
<dbReference type="GO" id="GO:0006788">
    <property type="term" value="P:heme oxidation"/>
    <property type="evidence" value="ECO:0007669"/>
    <property type="project" value="InterPro"/>
</dbReference>
<organism evidence="6 7">
    <name type="scientific">Paractinoplanes brasiliensis</name>
    <dbReference type="NCBI Taxonomy" id="52695"/>
    <lineage>
        <taxon>Bacteria</taxon>
        <taxon>Bacillati</taxon>
        <taxon>Actinomycetota</taxon>
        <taxon>Actinomycetes</taxon>
        <taxon>Micromonosporales</taxon>
        <taxon>Micromonosporaceae</taxon>
        <taxon>Paractinoplanes</taxon>
    </lineage>
</organism>
<evidence type="ECO:0000256" key="4">
    <source>
        <dbReference type="PIRSR" id="PIRSR000343-1"/>
    </source>
</evidence>
<dbReference type="PRINTS" id="PR00088">
    <property type="entry name" value="HAEMOXYGNASE"/>
</dbReference>
<dbReference type="RefSeq" id="WP_133873277.1">
    <property type="nucleotide sequence ID" value="NZ_BOMD01000017.1"/>
</dbReference>
<evidence type="ECO:0000256" key="5">
    <source>
        <dbReference type="PIRSR" id="PIRSR000343-2"/>
    </source>
</evidence>
<dbReference type="Pfam" id="PF01126">
    <property type="entry name" value="Heme_oxygenase"/>
    <property type="match status" value="1"/>
</dbReference>
<comment type="caution">
    <text evidence="6">The sequence shown here is derived from an EMBL/GenBank/DDBJ whole genome shotgun (WGS) entry which is preliminary data.</text>
</comment>
<dbReference type="GO" id="GO:0046872">
    <property type="term" value="F:metal ion binding"/>
    <property type="evidence" value="ECO:0007669"/>
    <property type="project" value="UniProtKB-KW"/>
</dbReference>
<dbReference type="GO" id="GO:0006979">
    <property type="term" value="P:response to oxidative stress"/>
    <property type="evidence" value="ECO:0007669"/>
    <property type="project" value="TreeGrafter"/>
</dbReference>
<evidence type="ECO:0000313" key="6">
    <source>
        <dbReference type="EMBL" id="TDO38866.1"/>
    </source>
</evidence>
<dbReference type="Proteomes" id="UP000294901">
    <property type="component" value="Unassembled WGS sequence"/>
</dbReference>
<protein>
    <submittedName>
        <fullName evidence="6">Heme oxygenase</fullName>
    </submittedName>
</protein>
<dbReference type="GO" id="GO:0042167">
    <property type="term" value="P:heme catabolic process"/>
    <property type="evidence" value="ECO:0007669"/>
    <property type="project" value="TreeGrafter"/>
</dbReference>
<dbReference type="PANTHER" id="PTHR10720:SF0">
    <property type="entry name" value="HEME OXYGENASE"/>
    <property type="match status" value="1"/>
</dbReference>
<dbReference type="AlphaFoldDB" id="A0A4R6JUU3"/>
<keyword evidence="3 5" id="KW-0408">Iron</keyword>
<dbReference type="GO" id="GO:0004392">
    <property type="term" value="F:heme oxygenase (decyclizing) activity"/>
    <property type="evidence" value="ECO:0007669"/>
    <property type="project" value="InterPro"/>
</dbReference>
<proteinExistence type="predicted"/>
<reference evidence="6 7" key="1">
    <citation type="submission" date="2019-03" db="EMBL/GenBank/DDBJ databases">
        <title>Sequencing the genomes of 1000 actinobacteria strains.</title>
        <authorList>
            <person name="Klenk H.-P."/>
        </authorList>
    </citation>
    <scope>NUCLEOTIDE SEQUENCE [LARGE SCALE GENOMIC DNA]</scope>
    <source>
        <strain evidence="6 7">DSM 43805</strain>
    </source>
</reference>
<feature type="binding site" description="axial binding residue" evidence="5">
    <location>
        <position position="25"/>
    </location>
    <ligand>
        <name>heme b</name>
        <dbReference type="ChEBI" id="CHEBI:60344"/>
    </ligand>
    <ligandPart>
        <name>Fe</name>
        <dbReference type="ChEBI" id="CHEBI:18248"/>
    </ligandPart>
</feature>
<feature type="binding site" evidence="4">
    <location>
        <position position="180"/>
    </location>
    <ligand>
        <name>heme b</name>
        <dbReference type="ChEBI" id="CHEBI:60344"/>
    </ligand>
</feature>
<evidence type="ECO:0000256" key="1">
    <source>
        <dbReference type="ARBA" id="ARBA00022617"/>
    </source>
</evidence>
<dbReference type="GO" id="GO:0020037">
    <property type="term" value="F:heme binding"/>
    <property type="evidence" value="ECO:0007669"/>
    <property type="project" value="TreeGrafter"/>
</dbReference>
<dbReference type="Gene3D" id="1.20.910.10">
    <property type="entry name" value="Heme oxygenase-like"/>
    <property type="match status" value="1"/>
</dbReference>
<dbReference type="EMBL" id="SNWR01000001">
    <property type="protein sequence ID" value="TDO38866.1"/>
    <property type="molecule type" value="Genomic_DNA"/>
</dbReference>
<accession>A0A4R6JUU3</accession>
<evidence type="ECO:0000256" key="3">
    <source>
        <dbReference type="ARBA" id="ARBA00023004"/>
    </source>
</evidence>
<dbReference type="SUPFAM" id="SSF48613">
    <property type="entry name" value="Heme oxygenase-like"/>
    <property type="match status" value="1"/>
</dbReference>
<dbReference type="InterPro" id="IPR016084">
    <property type="entry name" value="Haem_Oase-like_multi-hlx"/>
</dbReference>
<keyword evidence="7" id="KW-1185">Reference proteome</keyword>
<gene>
    <name evidence="6" type="ORF">C8E87_2532</name>
</gene>
<dbReference type="CDD" id="cd19165">
    <property type="entry name" value="HemeO"/>
    <property type="match status" value="1"/>
</dbReference>
<dbReference type="PANTHER" id="PTHR10720">
    <property type="entry name" value="HEME OXYGENASE"/>
    <property type="match status" value="1"/>
</dbReference>
<dbReference type="InterPro" id="IPR016053">
    <property type="entry name" value="Haem_Oase-like"/>
</dbReference>
<sequence length="221" mass="24856">MSLMADPPGADRLSVRVRRNTVGDHDEAQRSGFLDALAAGRLPWEAYADLSAQHWFVYEALESAATTMADDPVVGTFLFPELRRLPSIESDLRFLYGPRWADHLFALPATTVYCTRLRDVAHRGSTGFVAHQYTRYIGDLSGGQYLGPAIAQAYGLPEAEGHRFFIFNGVDPRAFKNHYRGLLDTVPWSFAEQEAFIAEVAQAYRLNIAMLSELQSRWGRR</sequence>
<keyword evidence="1 4" id="KW-0349">Heme</keyword>
<keyword evidence="2 5" id="KW-0479">Metal-binding</keyword>
<feature type="binding site" evidence="4">
    <location>
        <position position="18"/>
    </location>
    <ligand>
        <name>heme b</name>
        <dbReference type="ChEBI" id="CHEBI:60344"/>
    </ligand>
</feature>
<dbReference type="OrthoDB" id="5493802at2"/>
<evidence type="ECO:0000313" key="7">
    <source>
        <dbReference type="Proteomes" id="UP000294901"/>
    </source>
</evidence>
<name>A0A4R6JUU3_9ACTN</name>
<dbReference type="PIRSF" id="PIRSF000343">
    <property type="entry name" value="Haem_Oase"/>
    <property type="match status" value="1"/>
</dbReference>